<dbReference type="InterPro" id="IPR035986">
    <property type="entry name" value="PKD_dom_sf"/>
</dbReference>
<dbReference type="Gene3D" id="2.60.40.10">
    <property type="entry name" value="Immunoglobulins"/>
    <property type="match status" value="1"/>
</dbReference>
<dbReference type="PROSITE" id="PS50093">
    <property type="entry name" value="PKD"/>
    <property type="match status" value="1"/>
</dbReference>
<evidence type="ECO:0000313" key="2">
    <source>
        <dbReference type="EMBL" id="PXX96833.1"/>
    </source>
</evidence>
<evidence type="ECO:0000313" key="3">
    <source>
        <dbReference type="Proteomes" id="UP000248079"/>
    </source>
</evidence>
<dbReference type="CDD" id="cd00146">
    <property type="entry name" value="PKD"/>
    <property type="match status" value="1"/>
</dbReference>
<dbReference type="Proteomes" id="UP000248079">
    <property type="component" value="Unassembled WGS sequence"/>
</dbReference>
<reference evidence="2 3" key="1">
    <citation type="submission" date="2018-05" db="EMBL/GenBank/DDBJ databases">
        <title>Marinifilum breve JC075T sp. nov., a marine bacterium isolated from Yongle Blue Hole in the South China Sea.</title>
        <authorList>
            <person name="Fu T."/>
        </authorList>
    </citation>
    <scope>NUCLEOTIDE SEQUENCE [LARGE SCALE GENOMIC DNA]</scope>
    <source>
        <strain evidence="2 3">JC075</strain>
    </source>
</reference>
<protein>
    <recommendedName>
        <fullName evidence="1">PKD domain-containing protein</fullName>
    </recommendedName>
</protein>
<dbReference type="InterPro" id="IPR026444">
    <property type="entry name" value="Secre_tail"/>
</dbReference>
<dbReference type="RefSeq" id="WP_110362801.1">
    <property type="nucleotide sequence ID" value="NZ_QFLI01000011.1"/>
</dbReference>
<dbReference type="NCBIfam" id="TIGR04183">
    <property type="entry name" value="Por_Secre_tail"/>
    <property type="match status" value="1"/>
</dbReference>
<organism evidence="2 3">
    <name type="scientific">Marinifilum breve</name>
    <dbReference type="NCBI Taxonomy" id="2184082"/>
    <lineage>
        <taxon>Bacteria</taxon>
        <taxon>Pseudomonadati</taxon>
        <taxon>Bacteroidota</taxon>
        <taxon>Bacteroidia</taxon>
        <taxon>Marinilabiliales</taxon>
        <taxon>Marinifilaceae</taxon>
    </lineage>
</organism>
<dbReference type="EMBL" id="QFLI01000011">
    <property type="protein sequence ID" value="PXX96833.1"/>
    <property type="molecule type" value="Genomic_DNA"/>
</dbReference>
<comment type="caution">
    <text evidence="2">The sequence shown here is derived from an EMBL/GenBank/DDBJ whole genome shotgun (WGS) entry which is preliminary data.</text>
</comment>
<feature type="domain" description="PKD" evidence="1">
    <location>
        <begin position="424"/>
        <end position="458"/>
    </location>
</feature>
<sequence length="1123" mass="126080">MKKVILILLLFSSILPIFSQNITKYEYWIDDQFDTRISVDEPASATVEISSNINTDNLSEGFHSIHFRFRDDLNRWSVPITEFFRIYPQGTEALVRKIHSFEYWIDDDFSNRQTSAIPISEVANINQVIDTKSLSNGFHSIHFRYKDDSKQWSIPVTTFFRKYNAGSEALVRKVNQFECWVDDDFDNRISSSIPANTSVNIDQVIDTKSLSNGFHSIHFRFKDDTNQWSTPVTSFFRKYNAGSEALVRKINKFEYWIDDDFDNRISSELPLAETAAISQVQNTKELSNGFHSIHFRFRDDSGLWSSPVTSMFRKYGNESELIARKLTAYRYWFNDDISTVEEVNLSEDITPLDLNTVINLNHIPIGDNQLIHFQFKDDSNLWSVVSTDTIERLPHVTSSFTADKTESCGSLTVQFTNNSTDGESYLWEFGDGNTSTEENPNHTYETSGSYTVKLTTTNDTYSKSDVSTMTDFITIHTIPTVDLGTDVQICQGSEHTFSITDNFEQYFWNDASGTNEFTTGVEGNYTLRVVDTNGCEASDMANLSFFTAPSVDLGADVQICEGSSHTFSVTDEFAKYFWNDVEGTNEFTASTEGNITLKVIDANGCEATDIVNLSFFISPAVNLGDDVQICEGNEHTFSVSNEFTQYFWNDVEGTNEFTASTEGNITLKVIDANGCEATDVANLSFHTPPTVDLGADIQICQGNEHTFSVTDEFAQYFWNDVEGSNEFTASTEGNITLKVIDANGCEATDVANLSFHTSPIVDLGSDVQICEGNEHTFSVSDQFTQYFWNDIEGSNEYIADTEGSYTLKVIDANGCEASDQIQLSINNLPVVSLGDDQTACDGEEVILSVEDNHSKYFWNNTEGSSQLTVTVAGDYQLRVVDDNGCEAEDAVTVTFIDVPDINLGDDVDVCEDDSFSFTVSDQYAQYFWNDVEGTNTLDVTTTGVYTLKVVAENGCSSIDEATVTFQELPETPVVTYENGLLSSTYEEEFQWYLNDEILAGKTSQEFTPEQDGNYTVEVWNQYGCKSERSEAVEVILVGIEDLIKENISIYPNPTKGKVVIDLSNNFDYSTNIQLKLFDANGKLIIQQKLNPITTIDLSSYSAGLYFIHFINQGEIVSFKIIKQ</sequence>
<dbReference type="Pfam" id="PF18962">
    <property type="entry name" value="Por_Secre_tail"/>
    <property type="match status" value="1"/>
</dbReference>
<dbReference type="InterPro" id="IPR000601">
    <property type="entry name" value="PKD_dom"/>
</dbReference>
<dbReference type="SMART" id="SM00089">
    <property type="entry name" value="PKD"/>
    <property type="match status" value="2"/>
</dbReference>
<evidence type="ECO:0000259" key="1">
    <source>
        <dbReference type="PROSITE" id="PS50093"/>
    </source>
</evidence>
<dbReference type="Pfam" id="PF18911">
    <property type="entry name" value="PKD_4"/>
    <property type="match status" value="1"/>
</dbReference>
<accession>A0A2V3ZUX9</accession>
<dbReference type="InterPro" id="IPR022409">
    <property type="entry name" value="PKD/Chitinase_dom"/>
</dbReference>
<proteinExistence type="predicted"/>
<keyword evidence="3" id="KW-1185">Reference proteome</keyword>
<gene>
    <name evidence="2" type="ORF">DF185_19520</name>
</gene>
<dbReference type="InterPro" id="IPR013783">
    <property type="entry name" value="Ig-like_fold"/>
</dbReference>
<dbReference type="AlphaFoldDB" id="A0A2V3ZUX9"/>
<name>A0A2V3ZUX9_9BACT</name>
<dbReference type="SUPFAM" id="SSF49299">
    <property type="entry name" value="PKD domain"/>
    <property type="match status" value="1"/>
</dbReference>
<dbReference type="OrthoDB" id="9770276at2"/>